<dbReference type="InterPro" id="IPR029068">
    <property type="entry name" value="Glyas_Bleomycin-R_OHBP_Dase"/>
</dbReference>
<dbReference type="GO" id="GO:0046872">
    <property type="term" value="F:metal ion binding"/>
    <property type="evidence" value="ECO:0007669"/>
    <property type="project" value="UniProtKB-KW"/>
</dbReference>
<reference evidence="4" key="1">
    <citation type="submission" date="2018-05" db="EMBL/GenBank/DDBJ databases">
        <authorList>
            <person name="Lanie J.A."/>
            <person name="Ng W.-L."/>
            <person name="Kazmierczak K.M."/>
            <person name="Andrzejewski T.M."/>
            <person name="Davidsen T.M."/>
            <person name="Wayne K.J."/>
            <person name="Tettelin H."/>
            <person name="Glass J.I."/>
            <person name="Rusch D."/>
            <person name="Podicherti R."/>
            <person name="Tsui H.-C.T."/>
            <person name="Winkler M.E."/>
        </authorList>
    </citation>
    <scope>NUCLEOTIDE SEQUENCE</scope>
</reference>
<gene>
    <name evidence="4" type="ORF">METZ01_LOCUS105581</name>
</gene>
<feature type="domain" description="VOC" evidence="3">
    <location>
        <begin position="1"/>
        <end position="109"/>
    </location>
</feature>
<dbReference type="SUPFAM" id="SSF54593">
    <property type="entry name" value="Glyoxalase/Bleomycin resistance protein/Dihydroxybiphenyl dioxygenase"/>
    <property type="match status" value="1"/>
</dbReference>
<dbReference type="GO" id="GO:0046491">
    <property type="term" value="P:L-methylmalonyl-CoA metabolic process"/>
    <property type="evidence" value="ECO:0007669"/>
    <property type="project" value="TreeGrafter"/>
</dbReference>
<dbReference type="CDD" id="cd07249">
    <property type="entry name" value="MMCE"/>
    <property type="match status" value="1"/>
</dbReference>
<dbReference type="EMBL" id="UINC01012020">
    <property type="protein sequence ID" value="SVA52727.1"/>
    <property type="molecule type" value="Genomic_DNA"/>
</dbReference>
<dbReference type="AlphaFoldDB" id="A0A381WL86"/>
<accession>A0A381WL86</accession>
<protein>
    <recommendedName>
        <fullName evidence="3">VOC domain-containing protein</fullName>
    </recommendedName>
</protein>
<dbReference type="Pfam" id="PF13669">
    <property type="entry name" value="Glyoxalase_4"/>
    <property type="match status" value="1"/>
</dbReference>
<name>A0A381WL86_9ZZZZ</name>
<dbReference type="InterPro" id="IPR051785">
    <property type="entry name" value="MMCE/EMCE_epimerase"/>
</dbReference>
<organism evidence="4">
    <name type="scientific">marine metagenome</name>
    <dbReference type="NCBI Taxonomy" id="408172"/>
    <lineage>
        <taxon>unclassified sequences</taxon>
        <taxon>metagenomes</taxon>
        <taxon>ecological metagenomes</taxon>
    </lineage>
</organism>
<keyword evidence="2" id="KW-0479">Metal-binding</keyword>
<evidence type="ECO:0000313" key="4">
    <source>
        <dbReference type="EMBL" id="SVA52727.1"/>
    </source>
</evidence>
<comment type="similarity">
    <text evidence="1">Belongs to the methylmalonyl-CoA epimerase family.</text>
</comment>
<dbReference type="InterPro" id="IPR017515">
    <property type="entry name" value="MeMalonyl-CoA_epimerase"/>
</dbReference>
<dbReference type="PROSITE" id="PS51819">
    <property type="entry name" value="VOC"/>
    <property type="match status" value="1"/>
</dbReference>
<evidence type="ECO:0000256" key="1">
    <source>
        <dbReference type="ARBA" id="ARBA00009308"/>
    </source>
</evidence>
<dbReference type="InterPro" id="IPR037523">
    <property type="entry name" value="VOC_core"/>
</dbReference>
<evidence type="ECO:0000259" key="3">
    <source>
        <dbReference type="PROSITE" id="PS51819"/>
    </source>
</evidence>
<evidence type="ECO:0000256" key="2">
    <source>
        <dbReference type="ARBA" id="ARBA00022723"/>
    </source>
</evidence>
<dbReference type="PANTHER" id="PTHR43048:SF3">
    <property type="entry name" value="METHYLMALONYL-COA EPIMERASE, MITOCHONDRIAL"/>
    <property type="match status" value="1"/>
</dbReference>
<dbReference type="PANTHER" id="PTHR43048">
    <property type="entry name" value="METHYLMALONYL-COA EPIMERASE"/>
    <property type="match status" value="1"/>
</dbReference>
<dbReference type="GO" id="GO:0004493">
    <property type="term" value="F:methylmalonyl-CoA epimerase activity"/>
    <property type="evidence" value="ECO:0007669"/>
    <property type="project" value="TreeGrafter"/>
</dbReference>
<sequence>MGAKISQPHALPEHGVTAVFVHLNNTNIELMQPLGDTSTVRKFLESHPKGGLHHVCYEVEDIFQARDQLIAEGMTIVGDGEPYLGAHNRLVIFLHPKDFLGTLIELEQSS</sequence>
<proteinExistence type="inferred from homology"/>
<dbReference type="Gene3D" id="3.10.180.10">
    <property type="entry name" value="2,3-Dihydroxybiphenyl 1,2-Dioxygenase, domain 1"/>
    <property type="match status" value="1"/>
</dbReference>